<keyword evidence="1" id="KW-0378">Hydrolase</keyword>
<sequence>MLIRADFVHFPQLKNVEILHDHVLAVDETGYISHFSPASSEESQTLLSQDADVTVIPRGSFVLPTFCDLHLHAPQFLYQGTGLHLPLMEWLSGYAFKAEERLDADPELAKRVYERLAENLVANGTGAVLLFGTIGVDTNIILAKAMQDVGIRAFVGKVSMDISSRPTYKEHTASAALATAEAFVDRANALRAPLEPHRRLVEPVLTPRFVPACSDALLNGLGELATRTGARIQSHLAEARDEVDLVKADRGVDDFEVFDRSKLLTPLTIQAHCTFSSKEDLAGLAARGTAIAHCPLSNAYFSAKPLPLREALDRNVRVGLGTDVAGGYSIDIMVAMRWAVGVSRMREGGRSEALKHEVQDSTKGADTRSVDIDWREAMFLATRGGAAALGLSSGAFVVGTPFDAQRIYLFDPESLPRGAGALDFFDLGLGGEAQDLSTEMIEKWWCLGDERNRTGMWVQGHKVGPWR</sequence>
<name>A0ACB8T001_9AGAM</name>
<comment type="caution">
    <text evidence="1">The sequence shown here is derived from an EMBL/GenBank/DDBJ whole genome shotgun (WGS) entry which is preliminary data.</text>
</comment>
<proteinExistence type="predicted"/>
<dbReference type="EMBL" id="MU277211">
    <property type="protein sequence ID" value="KAI0061692.1"/>
    <property type="molecule type" value="Genomic_DNA"/>
</dbReference>
<reference evidence="1" key="2">
    <citation type="journal article" date="2022" name="New Phytol.">
        <title>Evolutionary transition to the ectomycorrhizal habit in the genomes of a hyperdiverse lineage of mushroom-forming fungi.</title>
        <authorList>
            <person name="Looney B."/>
            <person name="Miyauchi S."/>
            <person name="Morin E."/>
            <person name="Drula E."/>
            <person name="Courty P.E."/>
            <person name="Kohler A."/>
            <person name="Kuo A."/>
            <person name="LaButti K."/>
            <person name="Pangilinan J."/>
            <person name="Lipzen A."/>
            <person name="Riley R."/>
            <person name="Andreopoulos W."/>
            <person name="He G."/>
            <person name="Johnson J."/>
            <person name="Nolan M."/>
            <person name="Tritt A."/>
            <person name="Barry K.W."/>
            <person name="Grigoriev I.V."/>
            <person name="Nagy L.G."/>
            <person name="Hibbett D."/>
            <person name="Henrissat B."/>
            <person name="Matheny P.B."/>
            <person name="Labbe J."/>
            <person name="Martin F.M."/>
        </authorList>
    </citation>
    <scope>NUCLEOTIDE SEQUENCE</scope>
    <source>
        <strain evidence="1">HHB10654</strain>
    </source>
</reference>
<gene>
    <name evidence="1" type="ORF">BV25DRAFT_1805367</name>
</gene>
<evidence type="ECO:0000313" key="2">
    <source>
        <dbReference type="Proteomes" id="UP000814140"/>
    </source>
</evidence>
<accession>A0ACB8T001</accession>
<keyword evidence="2" id="KW-1185">Reference proteome</keyword>
<dbReference type="Proteomes" id="UP000814140">
    <property type="component" value="Unassembled WGS sequence"/>
</dbReference>
<reference evidence="1" key="1">
    <citation type="submission" date="2021-03" db="EMBL/GenBank/DDBJ databases">
        <authorList>
            <consortium name="DOE Joint Genome Institute"/>
            <person name="Ahrendt S."/>
            <person name="Looney B.P."/>
            <person name="Miyauchi S."/>
            <person name="Morin E."/>
            <person name="Drula E."/>
            <person name="Courty P.E."/>
            <person name="Chicoki N."/>
            <person name="Fauchery L."/>
            <person name="Kohler A."/>
            <person name="Kuo A."/>
            <person name="Labutti K."/>
            <person name="Pangilinan J."/>
            <person name="Lipzen A."/>
            <person name="Riley R."/>
            <person name="Andreopoulos W."/>
            <person name="He G."/>
            <person name="Johnson J."/>
            <person name="Barry K.W."/>
            <person name="Grigoriev I.V."/>
            <person name="Nagy L."/>
            <person name="Hibbett D."/>
            <person name="Henrissat B."/>
            <person name="Matheny P.B."/>
            <person name="Labbe J."/>
            <person name="Martin F."/>
        </authorList>
    </citation>
    <scope>NUCLEOTIDE SEQUENCE</scope>
    <source>
        <strain evidence="1">HHB10654</strain>
    </source>
</reference>
<organism evidence="1 2">
    <name type="scientific">Artomyces pyxidatus</name>
    <dbReference type="NCBI Taxonomy" id="48021"/>
    <lineage>
        <taxon>Eukaryota</taxon>
        <taxon>Fungi</taxon>
        <taxon>Dikarya</taxon>
        <taxon>Basidiomycota</taxon>
        <taxon>Agaricomycotina</taxon>
        <taxon>Agaricomycetes</taxon>
        <taxon>Russulales</taxon>
        <taxon>Auriscalpiaceae</taxon>
        <taxon>Artomyces</taxon>
    </lineage>
</organism>
<protein>
    <submittedName>
        <fullName evidence="1">Metallo-dependent hydrolase</fullName>
    </submittedName>
</protein>
<evidence type="ECO:0000313" key="1">
    <source>
        <dbReference type="EMBL" id="KAI0061692.1"/>
    </source>
</evidence>